<name>B4VKH3_9CYAN</name>
<dbReference type="eggNOG" id="ENOG5033XEJ">
    <property type="taxonomic scope" value="Bacteria"/>
</dbReference>
<dbReference type="STRING" id="118168.MC7420_3162"/>
<evidence type="ECO:0000313" key="2">
    <source>
        <dbReference type="EMBL" id="EDX77838.1"/>
    </source>
</evidence>
<dbReference type="AlphaFoldDB" id="B4VKH3"/>
<feature type="compositionally biased region" description="Polar residues" evidence="1">
    <location>
        <begin position="44"/>
        <end position="55"/>
    </location>
</feature>
<feature type="region of interest" description="Disordered" evidence="1">
    <location>
        <begin position="34"/>
        <end position="55"/>
    </location>
</feature>
<sequence length="247" mass="26528">MQPVHNVRHQNPTVIGFIIFLCLWLSPTLVSPVKAQDVPDESSPEVTNPEATETNSADIEAARRMRPTFFEQERKPRFGFGDFLRSALDGEQNVFPDPAKVSGFTSDALSVPLVTDIPGTLTVFSRDEDSENFLNTDFSSPSAGTLMLTNTNQSSDPGLGTLTVTGSITLNNGQTLNFNNVPADYNAGFSSKGDRVSGVLLVTDPNNPNNSILIQLPVTNIDGFADSDDNEPLSAPASLSIGLPTDR</sequence>
<dbReference type="EMBL" id="DS989843">
    <property type="protein sequence ID" value="EDX77838.1"/>
    <property type="molecule type" value="Genomic_DNA"/>
</dbReference>
<dbReference type="HOGENOM" id="CLU_1123051_0_0_3"/>
<feature type="region of interest" description="Disordered" evidence="1">
    <location>
        <begin position="225"/>
        <end position="247"/>
    </location>
</feature>
<accession>B4VKH3</accession>
<evidence type="ECO:0000313" key="3">
    <source>
        <dbReference type="Proteomes" id="UP000003835"/>
    </source>
</evidence>
<dbReference type="Proteomes" id="UP000003835">
    <property type="component" value="Unassembled WGS sequence"/>
</dbReference>
<keyword evidence="3" id="KW-1185">Reference proteome</keyword>
<dbReference type="OrthoDB" id="9842344at2"/>
<evidence type="ECO:0000256" key="1">
    <source>
        <dbReference type="SAM" id="MobiDB-lite"/>
    </source>
</evidence>
<organism evidence="2 3">
    <name type="scientific">Coleofasciculus chthonoplastes PCC 7420</name>
    <dbReference type="NCBI Taxonomy" id="118168"/>
    <lineage>
        <taxon>Bacteria</taxon>
        <taxon>Bacillati</taxon>
        <taxon>Cyanobacteriota</taxon>
        <taxon>Cyanophyceae</taxon>
        <taxon>Coleofasciculales</taxon>
        <taxon>Coleofasciculaceae</taxon>
        <taxon>Coleofasciculus</taxon>
    </lineage>
</organism>
<proteinExistence type="predicted"/>
<reference evidence="2 3" key="1">
    <citation type="submission" date="2008-07" db="EMBL/GenBank/DDBJ databases">
        <authorList>
            <person name="Tandeau de Marsac N."/>
            <person name="Ferriera S."/>
            <person name="Johnson J."/>
            <person name="Kravitz S."/>
            <person name="Beeson K."/>
            <person name="Sutton G."/>
            <person name="Rogers Y.-H."/>
            <person name="Friedman R."/>
            <person name="Frazier M."/>
            <person name="Venter J.C."/>
        </authorList>
    </citation>
    <scope>NUCLEOTIDE SEQUENCE [LARGE SCALE GENOMIC DNA]</scope>
    <source>
        <strain evidence="2 3">PCC 7420</strain>
    </source>
</reference>
<dbReference type="RefSeq" id="WP_006099099.1">
    <property type="nucleotide sequence ID" value="NZ_DS989843.1"/>
</dbReference>
<gene>
    <name evidence="2" type="ORF">MC7420_3162</name>
</gene>
<protein>
    <submittedName>
        <fullName evidence="2">Uncharacterized protein</fullName>
    </submittedName>
</protein>